<keyword evidence="1" id="KW-0812">Transmembrane</keyword>
<protein>
    <submittedName>
        <fullName evidence="2">Uncharacterized protein</fullName>
    </submittedName>
</protein>
<feature type="transmembrane region" description="Helical" evidence="1">
    <location>
        <begin position="38"/>
        <end position="58"/>
    </location>
</feature>
<feature type="transmembrane region" description="Helical" evidence="1">
    <location>
        <begin position="7"/>
        <end position="32"/>
    </location>
</feature>
<keyword evidence="1" id="KW-1133">Transmembrane helix</keyword>
<evidence type="ECO:0000313" key="2">
    <source>
        <dbReference type="EMBL" id="EGU30527.1"/>
    </source>
</evidence>
<feature type="transmembrane region" description="Helical" evidence="1">
    <location>
        <begin position="65"/>
        <end position="84"/>
    </location>
</feature>
<organism evidence="2 3">
    <name type="scientific">Vibrio ichthyoenteri ATCC 700023</name>
    <dbReference type="NCBI Taxonomy" id="870968"/>
    <lineage>
        <taxon>Bacteria</taxon>
        <taxon>Pseudomonadati</taxon>
        <taxon>Pseudomonadota</taxon>
        <taxon>Gammaproteobacteria</taxon>
        <taxon>Vibrionales</taxon>
        <taxon>Vibrionaceae</taxon>
        <taxon>Vibrio</taxon>
    </lineage>
</organism>
<comment type="caution">
    <text evidence="2">The sequence shown here is derived from an EMBL/GenBank/DDBJ whole genome shotgun (WGS) entry which is preliminary data.</text>
</comment>
<evidence type="ECO:0000256" key="1">
    <source>
        <dbReference type="SAM" id="Phobius"/>
    </source>
</evidence>
<feature type="transmembrane region" description="Helical" evidence="1">
    <location>
        <begin position="90"/>
        <end position="110"/>
    </location>
</feature>
<keyword evidence="3" id="KW-1185">Reference proteome</keyword>
<evidence type="ECO:0000313" key="3">
    <source>
        <dbReference type="Proteomes" id="UP000004605"/>
    </source>
</evidence>
<accession>F9S850</accession>
<dbReference type="AlphaFoldDB" id="F9S850"/>
<name>F9S850_9VIBR</name>
<dbReference type="Proteomes" id="UP000004605">
    <property type="component" value="Unassembled WGS sequence"/>
</dbReference>
<proteinExistence type="predicted"/>
<reference evidence="2 3" key="1">
    <citation type="journal article" date="2012" name="Int. J. Syst. Evol. Microbiol.">
        <title>Vibrio caribbeanicus sp. nov., isolated from the marine sponge Scleritoderma cyanea.</title>
        <authorList>
            <person name="Hoffmann M."/>
            <person name="Monday S.R."/>
            <person name="Allard M.W."/>
            <person name="Strain E.A."/>
            <person name="Whittaker P."/>
            <person name="Naum M."/>
            <person name="McCarthy P.J."/>
            <person name="Lopez J.V."/>
            <person name="Fischer M."/>
            <person name="Brown E.W."/>
        </authorList>
    </citation>
    <scope>NUCLEOTIDE SEQUENCE [LARGE SCALE GENOMIC DNA]</scope>
    <source>
        <strain evidence="2 3">ATCC 700023</strain>
    </source>
</reference>
<sequence>MLKRINLWAVGLGFLADLFATFLLAFFAQLLAGPTLLPLGYALIIGLICVVFGGYVTAKIAQQDKVYNAVLVGVAGILMGVPYYGTLPLWYSLASIILVVPAAFWGGVLAKKHGLNSFN</sequence>
<gene>
    <name evidence="2" type="ORF">VII00023_10974</name>
</gene>
<dbReference type="EMBL" id="AFWF01000308">
    <property type="protein sequence ID" value="EGU30527.1"/>
    <property type="molecule type" value="Genomic_DNA"/>
</dbReference>
<dbReference type="RefSeq" id="WP_006714656.1">
    <property type="nucleotide sequence ID" value="NZ_AFWF01000308.1"/>
</dbReference>
<keyword evidence="1" id="KW-0472">Membrane</keyword>